<evidence type="ECO:0000313" key="3">
    <source>
        <dbReference type="Proteomes" id="UP000800041"/>
    </source>
</evidence>
<proteinExistence type="predicted"/>
<keyword evidence="3" id="KW-1185">Reference proteome</keyword>
<feature type="domain" description="DUF7726" evidence="1">
    <location>
        <begin position="84"/>
        <end position="153"/>
    </location>
</feature>
<dbReference type="Proteomes" id="UP000800041">
    <property type="component" value="Unassembled WGS sequence"/>
</dbReference>
<dbReference type="PANTHER" id="PTHR42339">
    <property type="entry name" value="HISTONE H1"/>
    <property type="match status" value="1"/>
</dbReference>
<organism evidence="2 3">
    <name type="scientific">Aulographum hederae CBS 113979</name>
    <dbReference type="NCBI Taxonomy" id="1176131"/>
    <lineage>
        <taxon>Eukaryota</taxon>
        <taxon>Fungi</taxon>
        <taxon>Dikarya</taxon>
        <taxon>Ascomycota</taxon>
        <taxon>Pezizomycotina</taxon>
        <taxon>Dothideomycetes</taxon>
        <taxon>Pleosporomycetidae</taxon>
        <taxon>Aulographales</taxon>
        <taxon>Aulographaceae</taxon>
    </lineage>
</organism>
<dbReference type="OrthoDB" id="2592504at2759"/>
<accession>A0A6G1HB53</accession>
<name>A0A6G1HB53_9PEZI</name>
<protein>
    <recommendedName>
        <fullName evidence="1">DUF7726 domain-containing protein</fullName>
    </recommendedName>
</protein>
<dbReference type="AlphaFoldDB" id="A0A6G1HB53"/>
<reference evidence="2" key="1">
    <citation type="journal article" date="2020" name="Stud. Mycol.">
        <title>101 Dothideomycetes genomes: a test case for predicting lifestyles and emergence of pathogens.</title>
        <authorList>
            <person name="Haridas S."/>
            <person name="Albert R."/>
            <person name="Binder M."/>
            <person name="Bloem J."/>
            <person name="Labutti K."/>
            <person name="Salamov A."/>
            <person name="Andreopoulos B."/>
            <person name="Baker S."/>
            <person name="Barry K."/>
            <person name="Bills G."/>
            <person name="Bluhm B."/>
            <person name="Cannon C."/>
            <person name="Castanera R."/>
            <person name="Culley D."/>
            <person name="Daum C."/>
            <person name="Ezra D."/>
            <person name="Gonzalez J."/>
            <person name="Henrissat B."/>
            <person name="Kuo A."/>
            <person name="Liang C."/>
            <person name="Lipzen A."/>
            <person name="Lutzoni F."/>
            <person name="Magnuson J."/>
            <person name="Mondo S."/>
            <person name="Nolan M."/>
            <person name="Ohm R."/>
            <person name="Pangilinan J."/>
            <person name="Park H.-J."/>
            <person name="Ramirez L."/>
            <person name="Alfaro M."/>
            <person name="Sun H."/>
            <person name="Tritt A."/>
            <person name="Yoshinaga Y."/>
            <person name="Zwiers L.-H."/>
            <person name="Turgeon B."/>
            <person name="Goodwin S."/>
            <person name="Spatafora J."/>
            <person name="Crous P."/>
            <person name="Grigoriev I."/>
        </authorList>
    </citation>
    <scope>NUCLEOTIDE SEQUENCE</scope>
    <source>
        <strain evidence="2">CBS 113979</strain>
    </source>
</reference>
<dbReference type="PANTHER" id="PTHR42339:SF1">
    <property type="entry name" value="HISTONE H1"/>
    <property type="match status" value="1"/>
</dbReference>
<evidence type="ECO:0000313" key="2">
    <source>
        <dbReference type="EMBL" id="KAF1990250.1"/>
    </source>
</evidence>
<evidence type="ECO:0000259" key="1">
    <source>
        <dbReference type="Pfam" id="PF24852"/>
    </source>
</evidence>
<feature type="domain" description="DUF7726" evidence="1">
    <location>
        <begin position="187"/>
        <end position="268"/>
    </location>
</feature>
<gene>
    <name evidence="2" type="ORF">K402DRAFT_460362</name>
</gene>
<sequence length="318" mass="36396">MRVIGSIPESAKPRGCDEYFSLNTNTPLGLKRSAEDAKLDEENRDPDNPHDLGLMVTDPNNLDRLLMLVPTPSPEPGEPGVEDLEWSCQQVRAKIRQFLENGDMKVRDFCEAIGHSQTAYQRFMAKTGSMQGQESGVYGDAYDFFMERKVKGIPMPKKRKTGADEKVEKNCDVSGITLPGEENDEVEVYETCDEIRKKINAHLRKPGVTQAGFCRTLQEQYHRSDKGMQPRQLKTFLGYKGAIKGNTSSVFYAAYVYFEKLRIKEGKKKSKHREEMEERWQEKGGFDLDTPHNKRYKIPSRMGLAFDELGTRYAYNKR</sequence>
<dbReference type="InterPro" id="IPR056143">
    <property type="entry name" value="DUF7726"/>
</dbReference>
<dbReference type="Pfam" id="PF24852">
    <property type="entry name" value="DUF7726"/>
    <property type="match status" value="2"/>
</dbReference>
<dbReference type="EMBL" id="ML977142">
    <property type="protein sequence ID" value="KAF1990250.1"/>
    <property type="molecule type" value="Genomic_DNA"/>
</dbReference>